<protein>
    <submittedName>
        <fullName evidence="1">Uncharacterized protein</fullName>
    </submittedName>
</protein>
<dbReference type="EMBL" id="QCZH01000002">
    <property type="protein sequence ID" value="PWA10955.1"/>
    <property type="molecule type" value="Genomic_DNA"/>
</dbReference>
<dbReference type="Proteomes" id="UP000245618">
    <property type="component" value="Unassembled WGS sequence"/>
</dbReference>
<accession>A0A2U1K131</accession>
<gene>
    <name evidence="1" type="ORF">DB891_03750</name>
</gene>
<evidence type="ECO:0000313" key="2">
    <source>
        <dbReference type="Proteomes" id="UP000245618"/>
    </source>
</evidence>
<dbReference type="RefSeq" id="WP_116760735.1">
    <property type="nucleotide sequence ID" value="NZ_QCZH01000002.1"/>
</dbReference>
<dbReference type="AlphaFoldDB" id="A0A2U1K131"/>
<proteinExistence type="predicted"/>
<name>A0A2U1K131_9FLAO</name>
<comment type="caution">
    <text evidence="1">The sequence shown here is derived from an EMBL/GenBank/DDBJ whole genome shotgun (WGS) entry which is preliminary data.</text>
</comment>
<reference evidence="1 2" key="1">
    <citation type="submission" date="2018-04" db="EMBL/GenBank/DDBJ databases">
        <title>Flavobacterium sp. nov., isolated from glacier ice.</title>
        <authorList>
            <person name="Liu Q."/>
            <person name="Xin Y.-H."/>
        </authorList>
    </citation>
    <scope>NUCLEOTIDE SEQUENCE [LARGE SCALE GENOMIC DNA]</scope>
    <source>
        <strain evidence="1 2">LB2P30</strain>
    </source>
</reference>
<dbReference type="OrthoDB" id="102678at237"/>
<sequence>MKGKHNSWKDVKVTLFGREITSITSVEFKRTLEELQADLQEAEENENYELCVKFKNQIDNYGKKQ</sequence>
<keyword evidence="2" id="KW-1185">Reference proteome</keyword>
<organism evidence="1 2">
    <name type="scientific">Flavobacterium laiguense</name>
    <dbReference type="NCBI Taxonomy" id="2169409"/>
    <lineage>
        <taxon>Bacteria</taxon>
        <taxon>Pseudomonadati</taxon>
        <taxon>Bacteroidota</taxon>
        <taxon>Flavobacteriia</taxon>
        <taxon>Flavobacteriales</taxon>
        <taxon>Flavobacteriaceae</taxon>
        <taxon>Flavobacterium</taxon>
    </lineage>
</organism>
<evidence type="ECO:0000313" key="1">
    <source>
        <dbReference type="EMBL" id="PWA10955.1"/>
    </source>
</evidence>